<name>X1CUM1_9ZZZZ</name>
<accession>X1CUM1</accession>
<dbReference type="InterPro" id="IPR027417">
    <property type="entry name" value="P-loop_NTPase"/>
</dbReference>
<reference evidence="2" key="1">
    <citation type="journal article" date="2014" name="Front. Microbiol.">
        <title>High frequency of phylogenetically diverse reductive dehalogenase-homologous genes in deep subseafloor sedimentary metagenomes.</title>
        <authorList>
            <person name="Kawai M."/>
            <person name="Futagami T."/>
            <person name="Toyoda A."/>
            <person name="Takaki Y."/>
            <person name="Nishi S."/>
            <person name="Hori S."/>
            <person name="Arai W."/>
            <person name="Tsubouchi T."/>
            <person name="Morono Y."/>
            <person name="Uchiyama I."/>
            <person name="Ito T."/>
            <person name="Fujiyama A."/>
            <person name="Inagaki F."/>
            <person name="Takami H."/>
        </authorList>
    </citation>
    <scope>NUCLEOTIDE SEQUENCE</scope>
    <source>
        <strain evidence="2">Expedition CK06-06</strain>
    </source>
</reference>
<feature type="coiled-coil region" evidence="1">
    <location>
        <begin position="126"/>
        <end position="153"/>
    </location>
</feature>
<gene>
    <name evidence="2" type="ORF">S01H4_45520</name>
</gene>
<organism evidence="2">
    <name type="scientific">marine sediment metagenome</name>
    <dbReference type="NCBI Taxonomy" id="412755"/>
    <lineage>
        <taxon>unclassified sequences</taxon>
        <taxon>metagenomes</taxon>
        <taxon>ecological metagenomes</taxon>
    </lineage>
</organism>
<evidence type="ECO:0000313" key="2">
    <source>
        <dbReference type="EMBL" id="GAG99798.1"/>
    </source>
</evidence>
<dbReference type="Gene3D" id="3.40.50.300">
    <property type="entry name" value="P-loop containing nucleotide triphosphate hydrolases"/>
    <property type="match status" value="1"/>
</dbReference>
<sequence length="188" mass="21263">MKIPLNKNLVAVTGGKGSGKTALLDLIANCFEDRCKRANVSGNSFIGRIEDQKSDLKVQIGFVGKDVKSFSKEIINLDFFTDSRITYLPQGAIEVLSIDRDKLNNRIEEIIFSSKDVVDKGYKQKFNKLRDAIDQLAKQVDEKNIQIYELERETQQRVINKIVGAKAIKEGELKSKEHELGKLTEDME</sequence>
<protein>
    <submittedName>
        <fullName evidence="2">Uncharacterized protein</fullName>
    </submittedName>
</protein>
<feature type="non-terminal residue" evidence="2">
    <location>
        <position position="188"/>
    </location>
</feature>
<proteinExistence type="predicted"/>
<dbReference type="SUPFAM" id="SSF52540">
    <property type="entry name" value="P-loop containing nucleoside triphosphate hydrolases"/>
    <property type="match status" value="1"/>
</dbReference>
<dbReference type="AlphaFoldDB" id="X1CUM1"/>
<dbReference type="EMBL" id="BART01025348">
    <property type="protein sequence ID" value="GAG99798.1"/>
    <property type="molecule type" value="Genomic_DNA"/>
</dbReference>
<keyword evidence="1" id="KW-0175">Coiled coil</keyword>
<comment type="caution">
    <text evidence="2">The sequence shown here is derived from an EMBL/GenBank/DDBJ whole genome shotgun (WGS) entry which is preliminary data.</text>
</comment>
<evidence type="ECO:0000256" key="1">
    <source>
        <dbReference type="SAM" id="Coils"/>
    </source>
</evidence>